<feature type="domain" description="Methyltransferase" evidence="1">
    <location>
        <begin position="54"/>
        <end position="144"/>
    </location>
</feature>
<dbReference type="EMBL" id="BJND01000017">
    <property type="protein sequence ID" value="GEC04788.1"/>
    <property type="molecule type" value="Genomic_DNA"/>
</dbReference>
<gene>
    <name evidence="2" type="ORF">SSP24_24430</name>
</gene>
<dbReference type="InterPro" id="IPR050508">
    <property type="entry name" value="Methyltransf_Superfamily"/>
</dbReference>
<dbReference type="GO" id="GO:0008168">
    <property type="term" value="F:methyltransferase activity"/>
    <property type="evidence" value="ECO:0007669"/>
    <property type="project" value="UniProtKB-KW"/>
</dbReference>
<accession>A0A4Y3VFD1</accession>
<dbReference type="Pfam" id="PF13649">
    <property type="entry name" value="Methyltransf_25"/>
    <property type="match status" value="1"/>
</dbReference>
<protein>
    <submittedName>
        <fullName evidence="2">Methyltransferase</fullName>
    </submittedName>
</protein>
<dbReference type="SUPFAM" id="SSF53335">
    <property type="entry name" value="S-adenosyl-L-methionine-dependent methyltransferases"/>
    <property type="match status" value="1"/>
</dbReference>
<organism evidence="2 3">
    <name type="scientific">Streptomyces spinoverrucosus</name>
    <dbReference type="NCBI Taxonomy" id="284043"/>
    <lineage>
        <taxon>Bacteria</taxon>
        <taxon>Bacillati</taxon>
        <taxon>Actinomycetota</taxon>
        <taxon>Actinomycetes</taxon>
        <taxon>Kitasatosporales</taxon>
        <taxon>Streptomycetaceae</taxon>
        <taxon>Streptomyces</taxon>
    </lineage>
</organism>
<sequence length="230" mass="25441">MTEEALTRTETVQHFYDAIAEDYAHHFRDPLAAQPLERAILTAYAELVGRDGEVADLGCGPGRVTAYLASLGLKVFGLDLSAAMLAVARRENPALRFEQGSMLDMDIPDGHLAGVVSFYSSIHTPTDRLPALFEEYARVLAPGGHLLIAFQAGDAPRRLDQPFGHPVSLDFLRRRPEYMSDRLTEAGFTLHSRTIREPDPEALTETTPQAFLIARRNPAETPTRSTDTEH</sequence>
<dbReference type="RefSeq" id="WP_141309530.1">
    <property type="nucleotide sequence ID" value="NZ_BJND01000017.1"/>
</dbReference>
<dbReference type="CDD" id="cd02440">
    <property type="entry name" value="AdoMet_MTases"/>
    <property type="match status" value="1"/>
</dbReference>
<dbReference type="OrthoDB" id="9805171at2"/>
<evidence type="ECO:0000313" key="2">
    <source>
        <dbReference type="EMBL" id="GEC04788.1"/>
    </source>
</evidence>
<dbReference type="InterPro" id="IPR041698">
    <property type="entry name" value="Methyltransf_25"/>
</dbReference>
<comment type="caution">
    <text evidence="2">The sequence shown here is derived from an EMBL/GenBank/DDBJ whole genome shotgun (WGS) entry which is preliminary data.</text>
</comment>
<evidence type="ECO:0000259" key="1">
    <source>
        <dbReference type="Pfam" id="PF13649"/>
    </source>
</evidence>
<keyword evidence="3" id="KW-1185">Reference proteome</keyword>
<keyword evidence="2" id="KW-0808">Transferase</keyword>
<dbReference type="PANTHER" id="PTHR42912">
    <property type="entry name" value="METHYLTRANSFERASE"/>
    <property type="match status" value="1"/>
</dbReference>
<dbReference type="InterPro" id="IPR029063">
    <property type="entry name" value="SAM-dependent_MTases_sf"/>
</dbReference>
<evidence type="ECO:0000313" key="3">
    <source>
        <dbReference type="Proteomes" id="UP000317881"/>
    </source>
</evidence>
<proteinExistence type="predicted"/>
<dbReference type="AlphaFoldDB" id="A0A4Y3VFD1"/>
<keyword evidence="2" id="KW-0489">Methyltransferase</keyword>
<dbReference type="GO" id="GO:0032259">
    <property type="term" value="P:methylation"/>
    <property type="evidence" value="ECO:0007669"/>
    <property type="project" value="UniProtKB-KW"/>
</dbReference>
<name>A0A4Y3VFD1_9ACTN</name>
<dbReference type="Gene3D" id="3.40.50.150">
    <property type="entry name" value="Vaccinia Virus protein VP39"/>
    <property type="match status" value="1"/>
</dbReference>
<reference evidence="2 3" key="1">
    <citation type="submission" date="2019-06" db="EMBL/GenBank/DDBJ databases">
        <title>Whole genome shotgun sequence of Streptomyces spinoverrucosus NBRC 14228.</title>
        <authorList>
            <person name="Hosoyama A."/>
            <person name="Uohara A."/>
            <person name="Ohji S."/>
            <person name="Ichikawa N."/>
        </authorList>
    </citation>
    <scope>NUCLEOTIDE SEQUENCE [LARGE SCALE GENOMIC DNA]</scope>
    <source>
        <strain evidence="2 3">NBRC 14228</strain>
    </source>
</reference>
<dbReference type="Proteomes" id="UP000317881">
    <property type="component" value="Unassembled WGS sequence"/>
</dbReference>